<evidence type="ECO:0000313" key="3">
    <source>
        <dbReference type="Proteomes" id="UP001362999"/>
    </source>
</evidence>
<accession>A0AAW0AJ17</accession>
<gene>
    <name evidence="2" type="ORF">R3P38DRAFT_3590045</name>
</gene>
<comment type="caution">
    <text evidence="2">The sequence shown here is derived from an EMBL/GenBank/DDBJ whole genome shotgun (WGS) entry which is preliminary data.</text>
</comment>
<evidence type="ECO:0000313" key="2">
    <source>
        <dbReference type="EMBL" id="KAK7012334.1"/>
    </source>
</evidence>
<organism evidence="2 3">
    <name type="scientific">Favolaschia claudopus</name>
    <dbReference type="NCBI Taxonomy" id="2862362"/>
    <lineage>
        <taxon>Eukaryota</taxon>
        <taxon>Fungi</taxon>
        <taxon>Dikarya</taxon>
        <taxon>Basidiomycota</taxon>
        <taxon>Agaricomycotina</taxon>
        <taxon>Agaricomycetes</taxon>
        <taxon>Agaricomycetidae</taxon>
        <taxon>Agaricales</taxon>
        <taxon>Marasmiineae</taxon>
        <taxon>Mycenaceae</taxon>
        <taxon>Favolaschia</taxon>
    </lineage>
</organism>
<feature type="region of interest" description="Disordered" evidence="1">
    <location>
        <begin position="241"/>
        <end position="280"/>
    </location>
</feature>
<sequence length="280" mass="30693">MVRHSFSIAAPPFSPSSSSSLSRLQASSLQDASFLETLQDLRMLQGFNDASSYTFKIAAGDYACSRRLKIASRVSSSTRQGFNCKRRLDASTSRPQVALQGSARQGFNFKTSNRAFKMRVTPQLHHRKTRSTPQGFKASIRAFKRASRLQAASRVGASTLQLQGHKSCLRSRSINLNALKTVWDLGLVAAYKVGVSFSEKVSRKENNKTESDSREQETEVSLINNRHGILNIQRSVFGRGNVKSNGGLGGRGGPTPTHEGPKPCQATKSPVVLEESKKTF</sequence>
<protein>
    <submittedName>
        <fullName evidence="2">Uncharacterized protein</fullName>
    </submittedName>
</protein>
<evidence type="ECO:0000256" key="1">
    <source>
        <dbReference type="SAM" id="MobiDB-lite"/>
    </source>
</evidence>
<dbReference type="EMBL" id="JAWWNJ010000066">
    <property type="protein sequence ID" value="KAK7012334.1"/>
    <property type="molecule type" value="Genomic_DNA"/>
</dbReference>
<dbReference type="Proteomes" id="UP001362999">
    <property type="component" value="Unassembled WGS sequence"/>
</dbReference>
<name>A0AAW0AJ17_9AGAR</name>
<feature type="region of interest" description="Disordered" evidence="1">
    <location>
        <begin position="200"/>
        <end position="220"/>
    </location>
</feature>
<keyword evidence="3" id="KW-1185">Reference proteome</keyword>
<proteinExistence type="predicted"/>
<dbReference type="AlphaFoldDB" id="A0AAW0AJ17"/>
<reference evidence="2 3" key="1">
    <citation type="journal article" date="2024" name="J Genomics">
        <title>Draft genome sequencing and assembly of Favolaschia claudopus CIRM-BRFM 2984 isolated from oak limbs.</title>
        <authorList>
            <person name="Navarro D."/>
            <person name="Drula E."/>
            <person name="Chaduli D."/>
            <person name="Cazenave R."/>
            <person name="Ahrendt S."/>
            <person name="Wang J."/>
            <person name="Lipzen A."/>
            <person name="Daum C."/>
            <person name="Barry K."/>
            <person name="Grigoriev I.V."/>
            <person name="Favel A."/>
            <person name="Rosso M.N."/>
            <person name="Martin F."/>
        </authorList>
    </citation>
    <scope>NUCLEOTIDE SEQUENCE [LARGE SCALE GENOMIC DNA]</scope>
    <source>
        <strain evidence="2 3">CIRM-BRFM 2984</strain>
    </source>
</reference>
<feature type="compositionally biased region" description="Basic and acidic residues" evidence="1">
    <location>
        <begin position="200"/>
        <end position="217"/>
    </location>
</feature>